<comment type="caution">
    <text evidence="1">The sequence shown here is derived from an EMBL/GenBank/DDBJ whole genome shotgun (WGS) entry which is preliminary data.</text>
</comment>
<gene>
    <name evidence="1" type="ORF">NXF25_012822</name>
</gene>
<evidence type="ECO:0000313" key="2">
    <source>
        <dbReference type="Proteomes" id="UP001474421"/>
    </source>
</evidence>
<dbReference type="PANTHER" id="PTHR21734:SF11">
    <property type="entry name" value="INHIBITOR OF NUCLEAR FACTOR KAPPA-B KINASE-INTERACTING PROTEIN"/>
    <property type="match status" value="1"/>
</dbReference>
<dbReference type="EMBL" id="JAOTOJ010000006">
    <property type="protein sequence ID" value="KAK9399803.1"/>
    <property type="molecule type" value="Genomic_DNA"/>
</dbReference>
<name>A0AAW1BCW3_CROAD</name>
<protein>
    <submittedName>
        <fullName evidence="1">Inhibitor of nuclear factor kappa-B kinase-interacting protein</fullName>
    </submittedName>
</protein>
<accession>A0AAW1BCW3</accession>
<keyword evidence="1" id="KW-0808">Transferase</keyword>
<evidence type="ECO:0000313" key="1">
    <source>
        <dbReference type="EMBL" id="KAK9399803.1"/>
    </source>
</evidence>
<dbReference type="AlphaFoldDB" id="A0AAW1BCW3"/>
<reference evidence="1 2" key="1">
    <citation type="journal article" date="2024" name="Proc. Natl. Acad. Sci. U.S.A.">
        <title>The genetic regulatory architecture and epigenomic basis for age-related changes in rattlesnake venom.</title>
        <authorList>
            <person name="Hogan M.P."/>
            <person name="Holding M.L."/>
            <person name="Nystrom G.S."/>
            <person name="Colston T.J."/>
            <person name="Bartlett D.A."/>
            <person name="Mason A.J."/>
            <person name="Ellsworth S.A."/>
            <person name="Rautsaw R.M."/>
            <person name="Lawrence K.C."/>
            <person name="Strickland J.L."/>
            <person name="He B."/>
            <person name="Fraser P."/>
            <person name="Margres M.J."/>
            <person name="Gilbert D.M."/>
            <person name="Gibbs H.L."/>
            <person name="Parkinson C.L."/>
            <person name="Rokyta D.R."/>
        </authorList>
    </citation>
    <scope>NUCLEOTIDE SEQUENCE [LARGE SCALE GENOMIC DNA]</scope>
    <source>
        <strain evidence="1">DRR0105</strain>
    </source>
</reference>
<proteinExistence type="predicted"/>
<dbReference type="Proteomes" id="UP001474421">
    <property type="component" value="Unassembled WGS sequence"/>
</dbReference>
<keyword evidence="1" id="KW-0418">Kinase</keyword>
<keyword evidence="2" id="KW-1185">Reference proteome</keyword>
<dbReference type="PANTHER" id="PTHR21734">
    <property type="entry name" value="INHIBITOR OF NUCLEAR FACTOR KAPPA-B KINASE-INTERACTING PROTEIN"/>
    <property type="match status" value="1"/>
</dbReference>
<organism evidence="1 2">
    <name type="scientific">Crotalus adamanteus</name>
    <name type="common">Eastern diamondback rattlesnake</name>
    <dbReference type="NCBI Taxonomy" id="8729"/>
    <lineage>
        <taxon>Eukaryota</taxon>
        <taxon>Metazoa</taxon>
        <taxon>Chordata</taxon>
        <taxon>Craniata</taxon>
        <taxon>Vertebrata</taxon>
        <taxon>Euteleostomi</taxon>
        <taxon>Lepidosauria</taxon>
        <taxon>Squamata</taxon>
        <taxon>Bifurcata</taxon>
        <taxon>Unidentata</taxon>
        <taxon>Episquamata</taxon>
        <taxon>Toxicofera</taxon>
        <taxon>Serpentes</taxon>
        <taxon>Colubroidea</taxon>
        <taxon>Viperidae</taxon>
        <taxon>Crotalinae</taxon>
        <taxon>Crotalus</taxon>
    </lineage>
</organism>
<dbReference type="InterPro" id="IPR024152">
    <property type="entry name" value="Inh_kappa-B_kinase-int"/>
</dbReference>
<sequence>MSRSGGGGGEESFQRASSWALGWNTIRRVISSSVLTFCCGVHESCIKTWLSWFLFQQSVQLAAVEKKYHLLKEEAVKFQDMENKISTISEKCEMVPSLTKQLEDLNI</sequence>
<dbReference type="GO" id="GO:0016301">
    <property type="term" value="F:kinase activity"/>
    <property type="evidence" value="ECO:0007669"/>
    <property type="project" value="UniProtKB-KW"/>
</dbReference>